<dbReference type="Pfam" id="PF00172">
    <property type="entry name" value="Zn_clus"/>
    <property type="match status" value="1"/>
</dbReference>
<dbReference type="PANTHER" id="PTHR37534:SF46">
    <property type="entry name" value="ZN(II)2CYS6 TRANSCRIPTION FACTOR (EUROFUNG)"/>
    <property type="match status" value="1"/>
</dbReference>
<sequence length="544" mass="59079">MTAQFYRRSRNGCLTCRGARIKCDERRPLCRQCERRGVPCDGYKVQLKWVEASDVNPDSRAPAKSVVKPRSSLAMCPSRSAAAAAANRNASEKAADLRTAAVIVRNPPSGPSLDSPADVFIFTHWAQSLPDLVYPNPADYGVIRDPYIFFVWKPESILLPAVLAAGAAHLHALGILKQADVLERKQRALNQMVACMRERKSSTTPQGRPGTLPLYVSEEAIAASLSLVGLEIMHGSETSVIRPLLRGMRAQLEDRRRVLASMVEGLGMHRPTPMMAINVKMMAYMDAMSCVPCAKRPLLDTQFWRDEIMPYGQGGGDASRVPDIVFGYSTKILPLIGDAATLVHDLFSGMIAPEEFVLDRYYLVQELAACCRELPPAVQQPACAEGGPGDPAGGLAAKNGNACISAALAFALATQVFLLRASGGEASAARISPSSNPTALAEQLADAVAGVPLDSFASTMMAWPVFVLGCESAPTGSRRYLVEALYEKMVEKHRLLNMSAAIEALRTKIWRTDGAASSPTASLQYRQSDWVRHCWQEKLQLCMA</sequence>
<dbReference type="GO" id="GO:0008270">
    <property type="term" value="F:zinc ion binding"/>
    <property type="evidence" value="ECO:0007669"/>
    <property type="project" value="InterPro"/>
</dbReference>
<dbReference type="GO" id="GO:0000981">
    <property type="term" value="F:DNA-binding transcription factor activity, RNA polymerase II-specific"/>
    <property type="evidence" value="ECO:0007669"/>
    <property type="project" value="InterPro"/>
</dbReference>
<dbReference type="Gene3D" id="4.10.240.10">
    <property type="entry name" value="Zn(2)-C6 fungal-type DNA-binding domain"/>
    <property type="match status" value="1"/>
</dbReference>
<dbReference type="Pfam" id="PF11951">
    <property type="entry name" value="Fungal_trans_2"/>
    <property type="match status" value="1"/>
</dbReference>
<evidence type="ECO:0000256" key="1">
    <source>
        <dbReference type="ARBA" id="ARBA00004123"/>
    </source>
</evidence>
<accession>A0A8H6MVE8</accession>
<name>A0A8H6MVE8_9PEZI</name>
<dbReference type="AlphaFoldDB" id="A0A8H6MVE8"/>
<dbReference type="SMART" id="SM00066">
    <property type="entry name" value="GAL4"/>
    <property type="match status" value="1"/>
</dbReference>
<evidence type="ECO:0000259" key="3">
    <source>
        <dbReference type="PROSITE" id="PS50048"/>
    </source>
</evidence>
<dbReference type="CDD" id="cd00067">
    <property type="entry name" value="GAL4"/>
    <property type="match status" value="1"/>
</dbReference>
<reference evidence="4" key="1">
    <citation type="journal article" date="2020" name="Phytopathology">
        <title>Genome Sequence Resources of Colletotrichum truncatum, C. plurivorum, C. musicola, and C. sojae: Four Species Pathogenic to Soybean (Glycine max).</title>
        <authorList>
            <person name="Rogerio F."/>
            <person name="Boufleur T.R."/>
            <person name="Ciampi-Guillardi M."/>
            <person name="Sukno S.A."/>
            <person name="Thon M.R."/>
            <person name="Massola Junior N.S."/>
            <person name="Baroncelli R."/>
        </authorList>
    </citation>
    <scope>NUCLEOTIDE SEQUENCE</scope>
    <source>
        <strain evidence="4">LFN0074</strain>
    </source>
</reference>
<dbReference type="EMBL" id="WIGM01000886">
    <property type="protein sequence ID" value="KAF6809581.1"/>
    <property type="molecule type" value="Genomic_DNA"/>
</dbReference>
<dbReference type="InterPro" id="IPR021858">
    <property type="entry name" value="Fun_TF"/>
</dbReference>
<protein>
    <recommendedName>
        <fullName evidence="3">Zn(2)-C6 fungal-type domain-containing protein</fullName>
    </recommendedName>
</protein>
<dbReference type="SUPFAM" id="SSF57701">
    <property type="entry name" value="Zn2/Cys6 DNA-binding domain"/>
    <property type="match status" value="1"/>
</dbReference>
<evidence type="ECO:0000313" key="4">
    <source>
        <dbReference type="EMBL" id="KAF6809581.1"/>
    </source>
</evidence>
<dbReference type="Proteomes" id="UP000639643">
    <property type="component" value="Unassembled WGS sequence"/>
</dbReference>
<proteinExistence type="predicted"/>
<evidence type="ECO:0000313" key="5">
    <source>
        <dbReference type="Proteomes" id="UP000639643"/>
    </source>
</evidence>
<dbReference type="GO" id="GO:0005634">
    <property type="term" value="C:nucleus"/>
    <property type="evidence" value="ECO:0007669"/>
    <property type="project" value="UniProtKB-SubCell"/>
</dbReference>
<keyword evidence="2" id="KW-0539">Nucleus</keyword>
<dbReference type="InterPro" id="IPR001138">
    <property type="entry name" value="Zn2Cys6_DnaBD"/>
</dbReference>
<feature type="domain" description="Zn(2)-C6 fungal-type" evidence="3">
    <location>
        <begin position="12"/>
        <end position="40"/>
    </location>
</feature>
<dbReference type="PROSITE" id="PS50048">
    <property type="entry name" value="ZN2_CY6_FUNGAL_2"/>
    <property type="match status" value="1"/>
</dbReference>
<evidence type="ECO:0000256" key="2">
    <source>
        <dbReference type="ARBA" id="ARBA00023242"/>
    </source>
</evidence>
<gene>
    <name evidence="4" type="ORF">CMUS01_13661</name>
</gene>
<organism evidence="4 5">
    <name type="scientific">Colletotrichum musicola</name>
    <dbReference type="NCBI Taxonomy" id="2175873"/>
    <lineage>
        <taxon>Eukaryota</taxon>
        <taxon>Fungi</taxon>
        <taxon>Dikarya</taxon>
        <taxon>Ascomycota</taxon>
        <taxon>Pezizomycotina</taxon>
        <taxon>Sordariomycetes</taxon>
        <taxon>Hypocreomycetidae</taxon>
        <taxon>Glomerellales</taxon>
        <taxon>Glomerellaceae</taxon>
        <taxon>Colletotrichum</taxon>
        <taxon>Colletotrichum orchidearum species complex</taxon>
    </lineage>
</organism>
<dbReference type="OrthoDB" id="3251668at2759"/>
<dbReference type="PROSITE" id="PS00463">
    <property type="entry name" value="ZN2_CY6_FUNGAL_1"/>
    <property type="match status" value="1"/>
</dbReference>
<dbReference type="InterPro" id="IPR036864">
    <property type="entry name" value="Zn2-C6_fun-type_DNA-bd_sf"/>
</dbReference>
<comment type="subcellular location">
    <subcellularLocation>
        <location evidence="1">Nucleus</location>
    </subcellularLocation>
</comment>
<dbReference type="PANTHER" id="PTHR37534">
    <property type="entry name" value="TRANSCRIPTIONAL ACTIVATOR PROTEIN UGA3"/>
    <property type="match status" value="1"/>
</dbReference>
<comment type="caution">
    <text evidence="4">The sequence shown here is derived from an EMBL/GenBank/DDBJ whole genome shotgun (WGS) entry which is preliminary data.</text>
</comment>
<keyword evidence="5" id="KW-1185">Reference proteome</keyword>